<evidence type="ECO:0000259" key="1">
    <source>
        <dbReference type="Pfam" id="PF13391"/>
    </source>
</evidence>
<accession>A0ABU9WKE3</accession>
<feature type="domain" description="HNH nuclease" evidence="1">
    <location>
        <begin position="323"/>
        <end position="376"/>
    </location>
</feature>
<dbReference type="GO" id="GO:0004519">
    <property type="term" value="F:endonuclease activity"/>
    <property type="evidence" value="ECO:0007669"/>
    <property type="project" value="UniProtKB-KW"/>
</dbReference>
<gene>
    <name evidence="3" type="ORF">VOI36_21715</name>
</gene>
<keyword evidence="3" id="KW-0540">Nuclease</keyword>
<feature type="domain" description="ScoMcrA-like N-terminal head" evidence="2">
    <location>
        <begin position="30"/>
        <end position="88"/>
    </location>
</feature>
<dbReference type="Pfam" id="PF13391">
    <property type="entry name" value="HNH_2"/>
    <property type="match status" value="1"/>
</dbReference>
<evidence type="ECO:0000313" key="3">
    <source>
        <dbReference type="EMBL" id="MEN2472528.1"/>
    </source>
</evidence>
<evidence type="ECO:0000313" key="4">
    <source>
        <dbReference type="Proteomes" id="UP001466933"/>
    </source>
</evidence>
<dbReference type="RefSeq" id="WP_343493444.1">
    <property type="nucleotide sequence ID" value="NZ_JBCPYA010000009.1"/>
</dbReference>
<protein>
    <submittedName>
        <fullName evidence="3">HNH endonuclease</fullName>
    </submittedName>
</protein>
<comment type="caution">
    <text evidence="3">The sequence shown here is derived from an EMBL/GenBank/DDBJ whole genome shotgun (WGS) entry which is preliminary data.</text>
</comment>
<keyword evidence="3" id="KW-0378">Hydrolase</keyword>
<proteinExistence type="predicted"/>
<sequence>MAARTPLTLQKLTTDHLIAAARVWDTEKSVPGFASRTNWIVEVDGRLFPTKALVGLAHSLAGLGDLTGQTLGGAAARKRLRELGFTMHKGTTAAEVTAASSHNFLPNLSPGKRSLPKSAIQKRHVEAAAVELAAEGSIEIHPQPHGSRWQVRVGKNWFSFRKLVKRSALLAGLPEIFNTNLTQPEDRKWRDHLRTLGFHINREEPGRRAPLLDRLHDALHTERPQLDQNVSGDNFLRIELDKRIGPTGVLEHIGERPPTNLSDVAELEEKGVMIRTLPDPVDQQIEDWLTSDHLSTEVKREISVRLGQGNFRSALMTLHGRRCMVTGIGTDKVLRASHIKRWTDCETTPHERLDPQNGLLLCANLDALFEHGLIAFSDDGHILISEKLSETARCELGVHDALTLSKRPTPKQRDYLAHHRKRTGWDDSCIL</sequence>
<dbReference type="EMBL" id="JBCPYA010000009">
    <property type="protein sequence ID" value="MEN2472528.1"/>
    <property type="molecule type" value="Genomic_DNA"/>
</dbReference>
<dbReference type="InterPro" id="IPR003615">
    <property type="entry name" value="HNH_nuc"/>
</dbReference>
<dbReference type="Proteomes" id="UP001466933">
    <property type="component" value="Unassembled WGS sequence"/>
</dbReference>
<name>A0ABU9WKE3_9BURK</name>
<keyword evidence="3" id="KW-0255">Endonuclease</keyword>
<dbReference type="InterPro" id="IPR058807">
    <property type="entry name" value="ScoMcrA_N"/>
</dbReference>
<reference evidence="3 4" key="1">
    <citation type="submission" date="2024-05" db="EMBL/GenBank/DDBJ databases">
        <title>Burkholderia sp. Nov. a novel bacteria isolated from rhizosphere soil of Camellia sinensis.</title>
        <authorList>
            <person name="Dong Y."/>
        </authorList>
    </citation>
    <scope>NUCLEOTIDE SEQUENCE [LARGE SCALE GENOMIC DNA]</scope>
    <source>
        <strain evidence="3 4">GS2Y</strain>
    </source>
</reference>
<keyword evidence="4" id="KW-1185">Reference proteome</keyword>
<dbReference type="Pfam" id="PF26345">
    <property type="entry name" value="ScoMcrA_N"/>
    <property type="match status" value="1"/>
</dbReference>
<evidence type="ECO:0000259" key="2">
    <source>
        <dbReference type="Pfam" id="PF26345"/>
    </source>
</evidence>
<organism evidence="3 4">
    <name type="scientific">Burkholderia theae</name>
    <dbReference type="NCBI Taxonomy" id="3143496"/>
    <lineage>
        <taxon>Bacteria</taxon>
        <taxon>Pseudomonadati</taxon>
        <taxon>Pseudomonadota</taxon>
        <taxon>Betaproteobacteria</taxon>
        <taxon>Burkholderiales</taxon>
        <taxon>Burkholderiaceae</taxon>
        <taxon>Burkholderia</taxon>
    </lineage>
</organism>